<evidence type="ECO:0000313" key="4">
    <source>
        <dbReference type="EMBL" id="KXA97524.1"/>
    </source>
</evidence>
<protein>
    <recommendedName>
        <fullName evidence="3">CBS domain-containing protein</fullName>
    </recommendedName>
</protein>
<organism evidence="4 5">
    <name type="scientific">candidate division MSBL1 archaeon SCGC-AAA259I14</name>
    <dbReference type="NCBI Taxonomy" id="1698268"/>
    <lineage>
        <taxon>Archaea</taxon>
        <taxon>Methanobacteriati</taxon>
        <taxon>Methanobacteriota</taxon>
        <taxon>candidate division MSBL1</taxon>
    </lineage>
</organism>
<dbReference type="PANTHER" id="PTHR43080">
    <property type="entry name" value="CBS DOMAIN-CONTAINING PROTEIN CBSX3, MITOCHONDRIAL"/>
    <property type="match status" value="1"/>
</dbReference>
<feature type="domain" description="CBS" evidence="3">
    <location>
        <begin position="104"/>
        <end position="160"/>
    </location>
</feature>
<dbReference type="PANTHER" id="PTHR43080:SF2">
    <property type="entry name" value="CBS DOMAIN-CONTAINING PROTEIN"/>
    <property type="match status" value="1"/>
</dbReference>
<dbReference type="AlphaFoldDB" id="A0A133UTF6"/>
<dbReference type="Proteomes" id="UP000070414">
    <property type="component" value="Unassembled WGS sequence"/>
</dbReference>
<name>A0A133UTF6_9EURY</name>
<accession>A0A133UTF6</accession>
<dbReference type="Gene3D" id="3.10.580.10">
    <property type="entry name" value="CBS-domain"/>
    <property type="match status" value="1"/>
</dbReference>
<sequence length="160" mass="17928">MPVAKEIMVKNVKTFHSKNKVSEVAKTFAEHGISGAPVVDDERKVAGVITEHYIIKLGEEHPKLLTPIESHLPLSLGLSIKDHDPEKMAEALNDIKEKKVEEVMTKKVKTLPPEAGLGEIARTMEKHKINRIPIVDEENKLLGIVARADVIKAFWEKQEE</sequence>
<evidence type="ECO:0000259" key="3">
    <source>
        <dbReference type="PROSITE" id="PS51371"/>
    </source>
</evidence>
<dbReference type="SUPFAM" id="SSF54631">
    <property type="entry name" value="CBS-domain pair"/>
    <property type="match status" value="1"/>
</dbReference>
<dbReference type="SMART" id="SM00116">
    <property type="entry name" value="CBS"/>
    <property type="match status" value="2"/>
</dbReference>
<proteinExistence type="predicted"/>
<dbReference type="InterPro" id="IPR051257">
    <property type="entry name" value="Diverse_CBS-Domain"/>
</dbReference>
<feature type="domain" description="CBS" evidence="3">
    <location>
        <begin position="8"/>
        <end position="64"/>
    </location>
</feature>
<dbReference type="PROSITE" id="PS51371">
    <property type="entry name" value="CBS"/>
    <property type="match status" value="2"/>
</dbReference>
<dbReference type="InterPro" id="IPR046342">
    <property type="entry name" value="CBS_dom_sf"/>
</dbReference>
<dbReference type="EMBL" id="LHXS01000010">
    <property type="protein sequence ID" value="KXA97524.1"/>
    <property type="molecule type" value="Genomic_DNA"/>
</dbReference>
<dbReference type="CDD" id="cd04586">
    <property type="entry name" value="CBS_pair_BON_assoc"/>
    <property type="match status" value="1"/>
</dbReference>
<evidence type="ECO:0000256" key="2">
    <source>
        <dbReference type="PROSITE-ProRule" id="PRU00703"/>
    </source>
</evidence>
<comment type="caution">
    <text evidence="4">The sequence shown here is derived from an EMBL/GenBank/DDBJ whole genome shotgun (WGS) entry which is preliminary data.</text>
</comment>
<gene>
    <name evidence="4" type="ORF">AKJ38_01010</name>
</gene>
<dbReference type="InterPro" id="IPR000644">
    <property type="entry name" value="CBS_dom"/>
</dbReference>
<evidence type="ECO:0000256" key="1">
    <source>
        <dbReference type="ARBA" id="ARBA00023122"/>
    </source>
</evidence>
<keyword evidence="1 2" id="KW-0129">CBS domain</keyword>
<dbReference type="Pfam" id="PF00571">
    <property type="entry name" value="CBS"/>
    <property type="match status" value="2"/>
</dbReference>
<evidence type="ECO:0000313" key="5">
    <source>
        <dbReference type="Proteomes" id="UP000070414"/>
    </source>
</evidence>
<keyword evidence="5" id="KW-1185">Reference proteome</keyword>
<reference evidence="4 5" key="1">
    <citation type="journal article" date="2016" name="Sci. Rep.">
        <title>Metabolic traits of an uncultured archaeal lineage -MSBL1- from brine pools of the Red Sea.</title>
        <authorList>
            <person name="Mwirichia R."/>
            <person name="Alam I."/>
            <person name="Rashid M."/>
            <person name="Vinu M."/>
            <person name="Ba-Alawi W."/>
            <person name="Anthony Kamau A."/>
            <person name="Kamanda Ngugi D."/>
            <person name="Goker M."/>
            <person name="Klenk H.P."/>
            <person name="Bajic V."/>
            <person name="Stingl U."/>
        </authorList>
    </citation>
    <scope>NUCLEOTIDE SEQUENCE [LARGE SCALE GENOMIC DNA]</scope>
    <source>
        <strain evidence="4">SCGC-AAA259I14</strain>
    </source>
</reference>